<name>A0A6P3BK13_BURL3</name>
<feature type="compositionally biased region" description="Low complexity" evidence="1">
    <location>
        <begin position="175"/>
        <end position="207"/>
    </location>
</feature>
<protein>
    <submittedName>
        <fullName evidence="2">Uncharacterized protein</fullName>
    </submittedName>
</protein>
<evidence type="ECO:0000313" key="3">
    <source>
        <dbReference type="Proteomes" id="UP000494110"/>
    </source>
</evidence>
<reference evidence="2 3" key="1">
    <citation type="submission" date="2019-09" db="EMBL/GenBank/DDBJ databases">
        <authorList>
            <person name="Depoorter E."/>
        </authorList>
    </citation>
    <scope>NUCLEOTIDE SEQUENCE [LARGE SCALE GENOMIC DNA]</scope>
    <source>
        <strain evidence="2">R-39750</strain>
    </source>
</reference>
<evidence type="ECO:0000313" key="2">
    <source>
        <dbReference type="EMBL" id="VWD58993.1"/>
    </source>
</evidence>
<feature type="region of interest" description="Disordered" evidence="1">
    <location>
        <begin position="140"/>
        <end position="207"/>
    </location>
</feature>
<dbReference type="EMBL" id="CABVQN010000053">
    <property type="protein sequence ID" value="VWD58993.1"/>
    <property type="molecule type" value="Genomic_DNA"/>
</dbReference>
<proteinExistence type="predicted"/>
<feature type="region of interest" description="Disordered" evidence="1">
    <location>
        <begin position="1"/>
        <end position="42"/>
    </location>
</feature>
<dbReference type="AlphaFoldDB" id="A0A6P3BK13"/>
<evidence type="ECO:0000256" key="1">
    <source>
        <dbReference type="SAM" id="MobiDB-lite"/>
    </source>
</evidence>
<sequence length="207" mass="22302">MLPAHPSHIVVPVQRSARPEASRGTRTPFDACDPRNSPDETPCATAPALFPTELPFVGPALIPSDPAHRRSVEREVANSERLAGSPPALWIPHPPPPHRPFDCSSGTYPLVVNRRCIGLTSHPKNKSGVFHVKHAARFPPTAPSIKPFSSPTRGTFRSRADSAPARLPALPAQTRPSPAHSRSRRSAAQPAHSARSAASPRPYRATH</sequence>
<dbReference type="Proteomes" id="UP000494110">
    <property type="component" value="Unassembled WGS sequence"/>
</dbReference>
<organism evidence="2 3">
    <name type="scientific">Burkholderia lata (strain ATCC 17760 / DSM 23089 / LMG 22485 / NCIMB 9086 / R18194 / 383)</name>
    <dbReference type="NCBI Taxonomy" id="482957"/>
    <lineage>
        <taxon>Bacteria</taxon>
        <taxon>Pseudomonadati</taxon>
        <taxon>Pseudomonadota</taxon>
        <taxon>Betaproteobacteria</taxon>
        <taxon>Burkholderiales</taxon>
        <taxon>Burkholderiaceae</taxon>
        <taxon>Burkholderia</taxon>
        <taxon>Burkholderia cepacia complex</taxon>
    </lineage>
</organism>
<gene>
    <name evidence="2" type="ORF">BLA39750_07118</name>
</gene>
<accession>A0A6P3BK13</accession>